<dbReference type="OrthoDB" id="4034650at2759"/>
<organism evidence="1 2">
    <name type="scientific">Kazachstania africana (strain ATCC 22294 / BCRC 22015 / CBS 2517 / CECT 1963 / NBRC 1671 / NRRL Y-8276)</name>
    <name type="common">Yeast</name>
    <name type="synonym">Kluyveromyces africanus</name>
    <dbReference type="NCBI Taxonomy" id="1071382"/>
    <lineage>
        <taxon>Eukaryota</taxon>
        <taxon>Fungi</taxon>
        <taxon>Dikarya</taxon>
        <taxon>Ascomycota</taxon>
        <taxon>Saccharomycotina</taxon>
        <taxon>Saccharomycetes</taxon>
        <taxon>Saccharomycetales</taxon>
        <taxon>Saccharomycetaceae</taxon>
        <taxon>Kazachstania</taxon>
    </lineage>
</organism>
<proteinExistence type="predicted"/>
<evidence type="ECO:0008006" key="3">
    <source>
        <dbReference type="Google" id="ProtNLM"/>
    </source>
</evidence>
<accession>H2AS84</accession>
<gene>
    <name evidence="1" type="primary">KAFR0C02410</name>
    <name evidence="1" type="ORF">KAFR_0C02410</name>
</gene>
<dbReference type="EMBL" id="HE650823">
    <property type="protein sequence ID" value="CCF57234.1"/>
    <property type="molecule type" value="Genomic_DNA"/>
</dbReference>
<evidence type="ECO:0000313" key="2">
    <source>
        <dbReference type="Proteomes" id="UP000005220"/>
    </source>
</evidence>
<dbReference type="HOGENOM" id="CLU_026649_0_0_1"/>
<dbReference type="RefSeq" id="XP_003956369.1">
    <property type="nucleotide sequence ID" value="XM_003956320.1"/>
</dbReference>
<sequence length="599" mass="68471">MEVTDLLEAYNSTNDDDIKYMLLKKEKKISNKEDLYKFIWELSLPILQRSIQGTTSSQILGDLLSQEVLPFTIGAYFQDMRIHEVVEESKPIISLICESCKNYCTESDIFLQALRNILQNFIERDILFVYDECFDDSTNIVTYFCSISSSGPLYTECLTLLLKLCYNGQEKSIPAVLLDSILSVADKGSNTVITNDLLKTMCKLTTSWELDVVTERISLSAFLTISCYWYKFTPSVTHLFVNFLIPMLASEMNTLEVLKIIQNLSPFFQIRSVSTGKVYLDTELVEKLKSSVKQLLASTNDTIGFYESGLRGRNGNLKIENDPIDSDQKNYISQLDFSDDEDEIEFENENMVSSNIPSNEILKLREIQQLLLDVEDKINAVDVAVVVGHDHDEAMVDVLDLKEISVGLNNFPSKAILLATLFHKLRIGKDEIELSTLQTSLNVTEQLIKNKEQINLTMEEQSKLCELILPYLQKNKRFVNILKVGNMKQKIDDGKSLRLSILVILQQVDELPFNVCGEILKTVIDYSLLHTQDDLSLAIEIVSRLIVRYYHAFEGLDKDWYNENVYSPLVNYRFAEPDAQRRISELLSKYKSFAVSKSI</sequence>
<name>H2AS84_KAZAF</name>
<dbReference type="FunCoup" id="H2AS84">
    <property type="interactions" value="42"/>
</dbReference>
<dbReference type="KEGG" id="kaf:KAFR_0C02410"/>
<evidence type="ECO:0000313" key="1">
    <source>
        <dbReference type="EMBL" id="CCF57234.1"/>
    </source>
</evidence>
<dbReference type="GeneID" id="13885153"/>
<dbReference type="InParanoid" id="H2AS84"/>
<keyword evidence="2" id="KW-1185">Reference proteome</keyword>
<protein>
    <recommendedName>
        <fullName evidence="3">TATA-binding protein interacting (TIP20) domain-containing protein</fullName>
    </recommendedName>
</protein>
<dbReference type="eggNOG" id="ENOG502S2GH">
    <property type="taxonomic scope" value="Eukaryota"/>
</dbReference>
<reference evidence="1 2" key="1">
    <citation type="journal article" date="2011" name="Proc. Natl. Acad. Sci. U.S.A.">
        <title>Evolutionary erosion of yeast sex chromosomes by mating-type switching accidents.</title>
        <authorList>
            <person name="Gordon J.L."/>
            <person name="Armisen D."/>
            <person name="Proux-Wera E."/>
            <person name="Oheigeartaigh S.S."/>
            <person name="Byrne K.P."/>
            <person name="Wolfe K.H."/>
        </authorList>
    </citation>
    <scope>NUCLEOTIDE SEQUENCE [LARGE SCALE GENOMIC DNA]</scope>
    <source>
        <strain evidence="2">ATCC 22294 / BCRC 22015 / CBS 2517 / CECT 1963 / NBRC 1671 / NRRL Y-8276</strain>
    </source>
</reference>
<dbReference type="Proteomes" id="UP000005220">
    <property type="component" value="Chromosome 3"/>
</dbReference>
<dbReference type="AlphaFoldDB" id="H2AS84"/>